<accession>A0A510X6L2</accession>
<dbReference type="GO" id="GO:0003677">
    <property type="term" value="F:DNA binding"/>
    <property type="evidence" value="ECO:0007669"/>
    <property type="project" value="InterPro"/>
</dbReference>
<dbReference type="RefSeq" id="WP_146801301.1">
    <property type="nucleotide sequence ID" value="NZ_BJUK01000003.1"/>
</dbReference>
<dbReference type="SUPFAM" id="SSF47413">
    <property type="entry name" value="lambda repressor-like DNA-binding domains"/>
    <property type="match status" value="1"/>
</dbReference>
<reference evidence="3 5" key="2">
    <citation type="submission" date="2020-12" db="EMBL/GenBank/DDBJ databases">
        <title>Draft genome sequence of Halomonas pacifica strain CARE-V15.</title>
        <authorList>
            <person name="Vignesh N."/>
            <person name="Thabitha A."/>
            <person name="Saravanan R."/>
            <person name="Manigandan V."/>
        </authorList>
    </citation>
    <scope>NUCLEOTIDE SEQUENCE [LARGE SCALE GENOMIC DNA]</scope>
    <source>
        <strain evidence="3 5">CARE-V15</strain>
    </source>
</reference>
<evidence type="ECO:0000313" key="2">
    <source>
        <dbReference type="EMBL" id="GEK46075.1"/>
    </source>
</evidence>
<name>A0A510X6L2_9GAMM</name>
<dbReference type="OrthoDB" id="6240846at2"/>
<dbReference type="CDD" id="cd00093">
    <property type="entry name" value="HTH_XRE"/>
    <property type="match status" value="1"/>
</dbReference>
<protein>
    <submittedName>
        <fullName evidence="3">Helix-turn-helix domain-containing protein</fullName>
    </submittedName>
    <submittedName>
        <fullName evidence="2">Transcriptional regulator</fullName>
    </submittedName>
</protein>
<dbReference type="InterPro" id="IPR010982">
    <property type="entry name" value="Lambda_DNA-bd_dom_sf"/>
</dbReference>
<proteinExistence type="predicted"/>
<dbReference type="PROSITE" id="PS50943">
    <property type="entry name" value="HTH_CROC1"/>
    <property type="match status" value="1"/>
</dbReference>
<dbReference type="Proteomes" id="UP000651738">
    <property type="component" value="Unassembled WGS sequence"/>
</dbReference>
<dbReference type="EMBL" id="JAEDAF010000001">
    <property type="protein sequence ID" value="MBH8578687.1"/>
    <property type="molecule type" value="Genomic_DNA"/>
</dbReference>
<dbReference type="Gene3D" id="1.10.260.40">
    <property type="entry name" value="lambda repressor-like DNA-binding domains"/>
    <property type="match status" value="1"/>
</dbReference>
<dbReference type="SMART" id="SM00530">
    <property type="entry name" value="HTH_XRE"/>
    <property type="match status" value="1"/>
</dbReference>
<comment type="caution">
    <text evidence="2">The sequence shown here is derived from an EMBL/GenBank/DDBJ whole genome shotgun (WGS) entry which is preliminary data.</text>
</comment>
<sequence>MKPRVTDDREAALVTLLGQFYAGELTEGKLLRALRRDVLGLSQDRYAALVGISRRTLSDLEGDKGNATLELINRAFKPLGLEMGLLPRQRRLLAQVLDLASDARP</sequence>
<organism evidence="2 4">
    <name type="scientific">Bisbaumannia pacifica</name>
    <dbReference type="NCBI Taxonomy" id="77098"/>
    <lineage>
        <taxon>Bacteria</taxon>
        <taxon>Pseudomonadati</taxon>
        <taxon>Pseudomonadota</taxon>
        <taxon>Gammaproteobacteria</taxon>
        <taxon>Oceanospirillales</taxon>
        <taxon>Halomonadaceae</taxon>
        <taxon>Bisbaumannia</taxon>
    </lineage>
</organism>
<feature type="domain" description="HTH cro/C1-type" evidence="1">
    <location>
        <begin position="31"/>
        <end position="86"/>
    </location>
</feature>
<evidence type="ECO:0000313" key="4">
    <source>
        <dbReference type="Proteomes" id="UP000321275"/>
    </source>
</evidence>
<keyword evidence="4" id="KW-1185">Reference proteome</keyword>
<evidence type="ECO:0000259" key="1">
    <source>
        <dbReference type="PROSITE" id="PS50943"/>
    </source>
</evidence>
<evidence type="ECO:0000313" key="3">
    <source>
        <dbReference type="EMBL" id="MBH8578687.1"/>
    </source>
</evidence>
<dbReference type="Pfam" id="PF01381">
    <property type="entry name" value="HTH_3"/>
    <property type="match status" value="1"/>
</dbReference>
<dbReference type="Proteomes" id="UP000321275">
    <property type="component" value="Unassembled WGS sequence"/>
</dbReference>
<dbReference type="AlphaFoldDB" id="A0A510X6L2"/>
<gene>
    <name evidence="2" type="ORF">HPA02_03580</name>
    <name evidence="3" type="ORF">I7V36_01150</name>
</gene>
<dbReference type="InterPro" id="IPR001387">
    <property type="entry name" value="Cro/C1-type_HTH"/>
</dbReference>
<reference evidence="2 4" key="1">
    <citation type="submission" date="2019-07" db="EMBL/GenBank/DDBJ databases">
        <title>Whole genome shotgun sequence of Halomonas pacifica NBRC 102220.</title>
        <authorList>
            <person name="Hosoyama A."/>
            <person name="Uohara A."/>
            <person name="Ohji S."/>
            <person name="Ichikawa N."/>
        </authorList>
    </citation>
    <scope>NUCLEOTIDE SEQUENCE [LARGE SCALE GENOMIC DNA]</scope>
    <source>
        <strain evidence="2 4">NBRC 102220</strain>
    </source>
</reference>
<evidence type="ECO:0000313" key="5">
    <source>
        <dbReference type="Proteomes" id="UP000651738"/>
    </source>
</evidence>
<dbReference type="EMBL" id="BJUK01000003">
    <property type="protein sequence ID" value="GEK46075.1"/>
    <property type="molecule type" value="Genomic_DNA"/>
</dbReference>